<keyword evidence="2" id="KW-1185">Reference proteome</keyword>
<name>A0A7D5ZHX1_9NEIS</name>
<evidence type="ECO:0000313" key="1">
    <source>
        <dbReference type="EMBL" id="QLI80810.1"/>
    </source>
</evidence>
<dbReference type="KEGG" id="cfon:HZU75_04290"/>
<accession>A0A7D5ZHX1</accession>
<protein>
    <submittedName>
        <fullName evidence="1">Uncharacterized protein</fullName>
    </submittedName>
</protein>
<dbReference type="EMBL" id="CP058952">
    <property type="protein sequence ID" value="QLI80810.1"/>
    <property type="molecule type" value="Genomic_DNA"/>
</dbReference>
<evidence type="ECO:0000313" key="2">
    <source>
        <dbReference type="Proteomes" id="UP000510822"/>
    </source>
</evidence>
<reference evidence="1 2" key="1">
    <citation type="journal article" date="2016" name="Int. J. Syst. Evol. Microbiol.">
        <title>Chitinibacter fontanus sp. nov., isolated from a spring.</title>
        <authorList>
            <person name="Sheu S.Y."/>
            <person name="Li Y.S."/>
            <person name="Young C.C."/>
            <person name="Chen W.M."/>
        </authorList>
    </citation>
    <scope>NUCLEOTIDE SEQUENCE [LARGE SCALE GENOMIC DNA]</scope>
    <source>
        <strain evidence="1 2">STM-7</strain>
    </source>
</reference>
<sequence>MKAWFLRWWGGGPWLPPVVPPKPLGGVDLRVMPVLRAWVIHQSDVDWVTLDRGTGEAFMRLGRATPLFEPVDGECGR</sequence>
<gene>
    <name evidence="1" type="ORF">HZU75_04290</name>
</gene>
<dbReference type="RefSeq" id="WP_180307944.1">
    <property type="nucleotide sequence ID" value="NZ_CP058952.1"/>
</dbReference>
<dbReference type="Proteomes" id="UP000510822">
    <property type="component" value="Chromosome"/>
</dbReference>
<organism evidence="1 2">
    <name type="scientific">Chitinibacter fontanus</name>
    <dbReference type="NCBI Taxonomy" id="1737446"/>
    <lineage>
        <taxon>Bacteria</taxon>
        <taxon>Pseudomonadati</taxon>
        <taxon>Pseudomonadota</taxon>
        <taxon>Betaproteobacteria</taxon>
        <taxon>Neisseriales</taxon>
        <taxon>Chitinibacteraceae</taxon>
        <taxon>Chitinibacter</taxon>
    </lineage>
</organism>
<proteinExistence type="predicted"/>
<dbReference type="AlphaFoldDB" id="A0A7D5ZHX1"/>